<reference evidence="2 3" key="1">
    <citation type="submission" date="2016-10" db="EMBL/GenBank/DDBJ databases">
        <authorList>
            <person name="de Groot N.N."/>
        </authorList>
    </citation>
    <scope>NUCLEOTIDE SEQUENCE [LARGE SCALE GENOMIC DNA]</scope>
    <source>
        <strain evidence="2 3">CGMCC 1.3401</strain>
    </source>
</reference>
<evidence type="ECO:0000256" key="1">
    <source>
        <dbReference type="SAM" id="Coils"/>
    </source>
</evidence>
<evidence type="ECO:0000313" key="2">
    <source>
        <dbReference type="EMBL" id="SCW53553.1"/>
    </source>
</evidence>
<accession>A0A1G4R9J6</accession>
<dbReference type="Proteomes" id="UP000199542">
    <property type="component" value="Unassembled WGS sequence"/>
</dbReference>
<gene>
    <name evidence="2" type="ORF">SAMN02927900_02336</name>
</gene>
<organism evidence="2 3">
    <name type="scientific">Rhizobium mongolense subsp. loessense</name>
    <dbReference type="NCBI Taxonomy" id="158890"/>
    <lineage>
        <taxon>Bacteria</taxon>
        <taxon>Pseudomonadati</taxon>
        <taxon>Pseudomonadota</taxon>
        <taxon>Alphaproteobacteria</taxon>
        <taxon>Hyphomicrobiales</taxon>
        <taxon>Rhizobiaceae</taxon>
        <taxon>Rhizobium/Agrobacterium group</taxon>
        <taxon>Rhizobium</taxon>
    </lineage>
</organism>
<dbReference type="RefSeq" id="WP_092585060.1">
    <property type="nucleotide sequence ID" value="NZ_FMTM01000003.1"/>
</dbReference>
<dbReference type="AlphaFoldDB" id="A0A1G4R9J6"/>
<protein>
    <submittedName>
        <fullName evidence="2">Uncharacterized protein</fullName>
    </submittedName>
</protein>
<dbReference type="EMBL" id="FMTM01000003">
    <property type="protein sequence ID" value="SCW53553.1"/>
    <property type="molecule type" value="Genomic_DNA"/>
</dbReference>
<evidence type="ECO:0000313" key="3">
    <source>
        <dbReference type="Proteomes" id="UP000199542"/>
    </source>
</evidence>
<feature type="coiled-coil region" evidence="1">
    <location>
        <begin position="163"/>
        <end position="220"/>
    </location>
</feature>
<proteinExistence type="predicted"/>
<name>A0A1G4R9J6_9HYPH</name>
<keyword evidence="1" id="KW-0175">Coiled coil</keyword>
<sequence length="357" mass="40052">MRKTPSFDSLFEAADALVSTLRTDAAACAAFIEDFARNAAQSDDEAFLAQRDRFQAFATARVEFDGLLGEMMAGLDRMTAEVSADLDSFRGLTAREKLTGWFSRQRMWHLHSQRVRAAPVIERLLDLLSKSNTIAGLVGSHRDFALACHKAAERGVVTIVGQRRRLVDAIDIARLRVKELNAKALTTQGRIGLYGGKTEWERMEAERRALKVEADKIVEEEQTMRHESQRRERFITMFQALVDGLNSQIGLCNALARKLSIDTEERLIIYQAQVDADAPGSKRKITQELFPHIAGPISLFEKGMLVPQEIGRRKAAADADFARKFATFAESHDAADAPIIDLTQKPSRFTLRFLRSR</sequence>